<dbReference type="InterPro" id="IPR003593">
    <property type="entry name" value="AAA+_ATPase"/>
</dbReference>
<dbReference type="EMBL" id="PNIK01000029">
    <property type="protein sequence ID" value="PMP68194.1"/>
    <property type="molecule type" value="Genomic_DNA"/>
</dbReference>
<dbReference type="Pfam" id="PF07728">
    <property type="entry name" value="AAA_5"/>
    <property type="match status" value="1"/>
</dbReference>
<evidence type="ECO:0000313" key="4">
    <source>
        <dbReference type="Proteomes" id="UP000235460"/>
    </source>
</evidence>
<dbReference type="Proteomes" id="UP000235619">
    <property type="component" value="Unassembled WGS sequence"/>
</dbReference>
<dbReference type="Gene3D" id="3.40.50.300">
    <property type="entry name" value="P-loop containing nucleotide triphosphate hydrolases"/>
    <property type="match status" value="1"/>
</dbReference>
<dbReference type="PANTHER" id="PTHR42759">
    <property type="entry name" value="MOXR FAMILY PROTEIN"/>
    <property type="match status" value="1"/>
</dbReference>
<dbReference type="SMART" id="SM00382">
    <property type="entry name" value="AAA"/>
    <property type="match status" value="1"/>
</dbReference>
<dbReference type="Proteomes" id="UP000235460">
    <property type="component" value="Unassembled WGS sequence"/>
</dbReference>
<sequence>MESVVIDGVTLYLSHPDELNIPLYPREEIIEQILACWLVLDEKDLPLTPRLIGKPGVGKTTLAYAAAKKLNKEVYIFQATVDTRPEDLIITPVISEDKKIRYVASPIVTAMIKGGVAIIDEANRMSEKSWASLAPLLDARRYVESIIAGIKIKAHPDFRLCVTMNEDASTFELPEYIQSRLQPQIFIDFPSYEEEKAILKTNLPWAEEGLLDYIVRFLQMAHEYGELYSVRDGVSIGRYVLKKLKFLNKSPETSADLLPLLKEAISVILGPQALIYFKELLENKKTIKPFLRPLD</sequence>
<dbReference type="EMBL" id="PNJD01000270">
    <property type="protein sequence ID" value="PMP96488.1"/>
    <property type="molecule type" value="Genomic_DNA"/>
</dbReference>
<proteinExistence type="predicted"/>
<dbReference type="CDD" id="cd00009">
    <property type="entry name" value="AAA"/>
    <property type="match status" value="1"/>
</dbReference>
<name>A0A2N7PPL2_9BACT</name>
<accession>A0A2N7PPL2</accession>
<evidence type="ECO:0000313" key="5">
    <source>
        <dbReference type="Proteomes" id="UP000235619"/>
    </source>
</evidence>
<dbReference type="GO" id="GO:0005524">
    <property type="term" value="F:ATP binding"/>
    <property type="evidence" value="ECO:0007669"/>
    <property type="project" value="InterPro"/>
</dbReference>
<comment type="caution">
    <text evidence="2">The sequence shown here is derived from an EMBL/GenBank/DDBJ whole genome shotgun (WGS) entry which is preliminary data.</text>
</comment>
<dbReference type="AlphaFoldDB" id="A0A2N7PPL2"/>
<dbReference type="InterPro" id="IPR011704">
    <property type="entry name" value="ATPase_dyneun-rel_AAA"/>
</dbReference>
<dbReference type="InterPro" id="IPR050764">
    <property type="entry name" value="CbbQ/NirQ/NorQ/GpvN"/>
</dbReference>
<evidence type="ECO:0000313" key="3">
    <source>
        <dbReference type="EMBL" id="PMP96488.1"/>
    </source>
</evidence>
<dbReference type="GO" id="GO:0016887">
    <property type="term" value="F:ATP hydrolysis activity"/>
    <property type="evidence" value="ECO:0007669"/>
    <property type="project" value="InterPro"/>
</dbReference>
<evidence type="ECO:0000313" key="2">
    <source>
        <dbReference type="EMBL" id="PMP68194.1"/>
    </source>
</evidence>
<feature type="domain" description="AAA+ ATPase" evidence="1">
    <location>
        <begin position="45"/>
        <end position="191"/>
    </location>
</feature>
<evidence type="ECO:0000259" key="1">
    <source>
        <dbReference type="SMART" id="SM00382"/>
    </source>
</evidence>
<gene>
    <name evidence="3" type="ORF">C0169_04520</name>
    <name evidence="2" type="ORF">C0190_02000</name>
</gene>
<organism evidence="2 4">
    <name type="scientific">Thermodesulfobacterium geofontis</name>
    <dbReference type="NCBI Taxonomy" id="1295609"/>
    <lineage>
        <taxon>Bacteria</taxon>
        <taxon>Pseudomonadati</taxon>
        <taxon>Thermodesulfobacteriota</taxon>
        <taxon>Thermodesulfobacteria</taxon>
        <taxon>Thermodesulfobacteriales</taxon>
        <taxon>Thermodesulfobacteriaceae</taxon>
        <taxon>Thermodesulfobacterium</taxon>
    </lineage>
</organism>
<reference evidence="4 5" key="1">
    <citation type="submission" date="2018-01" db="EMBL/GenBank/DDBJ databases">
        <title>Metagenomic assembled genomes from two thermal pools in the Uzon Caldera, Kamchatka, Russia.</title>
        <authorList>
            <person name="Wilkins L."/>
            <person name="Ettinger C."/>
        </authorList>
    </citation>
    <scope>NUCLEOTIDE SEQUENCE [LARGE SCALE GENOMIC DNA]</scope>
    <source>
        <strain evidence="3">ARK-04</strain>
        <strain evidence="2">ZAV-08</strain>
    </source>
</reference>
<protein>
    <submittedName>
        <fullName evidence="2">ATPase</fullName>
    </submittedName>
</protein>
<dbReference type="PANTHER" id="PTHR42759:SF6">
    <property type="entry name" value="REGULATORY PROTEIN-RELATED"/>
    <property type="match status" value="1"/>
</dbReference>
<dbReference type="InterPro" id="IPR027417">
    <property type="entry name" value="P-loop_NTPase"/>
</dbReference>
<dbReference type="SUPFAM" id="SSF52540">
    <property type="entry name" value="P-loop containing nucleoside triphosphate hydrolases"/>
    <property type="match status" value="1"/>
</dbReference>